<dbReference type="KEGG" id="hcr:X271_00497"/>
<proteinExistence type="predicted"/>
<dbReference type="EMBL" id="CP006932">
    <property type="protein sequence ID" value="AHK22598.1"/>
    <property type="molecule type" value="Genomic_DNA"/>
</dbReference>
<accession>W8GG82</accession>
<organism evidence="1 2">
    <name type="scientific">Candidatus Hepatoplasma crinochetorum Av</name>
    <dbReference type="NCBI Taxonomy" id="1427984"/>
    <lineage>
        <taxon>Bacteria</taxon>
        <taxon>Bacillati</taxon>
        <taxon>Mycoplasmatota</taxon>
        <taxon>Mollicutes</taxon>
        <taxon>Candidatus Hepatoplasmataceae</taxon>
        <taxon>Candidatus Hepatoplasma</taxon>
    </lineage>
</organism>
<dbReference type="STRING" id="1427984.X271_00497"/>
<dbReference type="AlphaFoldDB" id="W8GG82"/>
<evidence type="ECO:0000313" key="1">
    <source>
        <dbReference type="EMBL" id="AHK22598.1"/>
    </source>
</evidence>
<dbReference type="RefSeq" id="WP_025208886.1">
    <property type="nucleotide sequence ID" value="NZ_CP006932.1"/>
</dbReference>
<gene>
    <name evidence="1" type="ORF">X271_00497</name>
</gene>
<dbReference type="Proteomes" id="UP000019450">
    <property type="component" value="Chromosome"/>
</dbReference>
<keyword evidence="2" id="KW-1185">Reference proteome</keyword>
<protein>
    <submittedName>
        <fullName evidence="1">Uncharacterized protein</fullName>
    </submittedName>
</protein>
<dbReference type="HOGENOM" id="CLU_760080_0_0_14"/>
<evidence type="ECO:0000313" key="2">
    <source>
        <dbReference type="Proteomes" id="UP000019450"/>
    </source>
</evidence>
<reference evidence="1 2" key="1">
    <citation type="journal article" date="2014" name="Genome Biol. Evol.">
        <title>Phylogenomics of "Candidatus Hepatoplasma crinochetorum," a Lineage of Mollicutes Associated with Noninsect Arthropods.</title>
        <authorList>
            <person name="Leclercq S."/>
            <person name="Dittmer J."/>
            <person name="Bouchon D."/>
            <person name="Cordaux R."/>
        </authorList>
    </citation>
    <scope>NUCLEOTIDE SEQUENCE [LARGE SCALE GENOMIC DNA]</scope>
    <source>
        <strain evidence="1 2">Av</strain>
    </source>
</reference>
<sequence>MKNNGYDREIRSNKKRKKIDELIIFFDNFKKADEENIKNINKNVQYIENNIYYKKIWNFFNKNRKINSDKILNCLKNNIPFTTNRYLEQFFAISNTYSFKFIEYIYENILKINYEEKEIITFQIFDSFYRLQDIFRKLIGDVIYNFEYFLRVMLMSIMRKNNLTFQKIFFFPGILQEKKNKEKSLFHESIKMIPTTIKDLKESNEFLEITFEEMNFQDYINLIEKLDDTSFSNLLRLFFNNTKNIIHWEFEIVNNKILNFEELDPKNLVNIKKEFINELEKIKFLRNRIYHNKTIIFKNWLNQKYASLRESIESLYKLFYSNGELQINNLKSSLSQIIEDFREGLIKQLPYKIIEIDNYLKDLI</sequence>
<name>W8GG82_9MOLU</name>